<organism evidence="1">
    <name type="scientific">hydrothermal vent metagenome</name>
    <dbReference type="NCBI Taxonomy" id="652676"/>
    <lineage>
        <taxon>unclassified sequences</taxon>
        <taxon>metagenomes</taxon>
        <taxon>ecological metagenomes</taxon>
    </lineage>
</organism>
<dbReference type="PANTHER" id="PTHR36918">
    <property type="match status" value="1"/>
</dbReference>
<accession>A0A3B0VK28</accession>
<dbReference type="GO" id="GO:0015031">
    <property type="term" value="P:protein transport"/>
    <property type="evidence" value="ECO:0007669"/>
    <property type="project" value="InterPro"/>
</dbReference>
<dbReference type="AlphaFoldDB" id="A0A3B0VK28"/>
<dbReference type="GO" id="GO:0051082">
    <property type="term" value="F:unfolded protein binding"/>
    <property type="evidence" value="ECO:0007669"/>
    <property type="project" value="InterPro"/>
</dbReference>
<dbReference type="NCBIfam" id="NF004392">
    <property type="entry name" value="PRK05751.1-3"/>
    <property type="match status" value="1"/>
</dbReference>
<dbReference type="PRINTS" id="PR01594">
    <property type="entry name" value="SECBCHAPRONE"/>
</dbReference>
<dbReference type="NCBIfam" id="TIGR00809">
    <property type="entry name" value="secB"/>
    <property type="match status" value="1"/>
</dbReference>
<dbReference type="HAMAP" id="MF_00821">
    <property type="entry name" value="SecB"/>
    <property type="match status" value="1"/>
</dbReference>
<dbReference type="SUPFAM" id="SSF54611">
    <property type="entry name" value="SecB-like"/>
    <property type="match status" value="1"/>
</dbReference>
<dbReference type="InterPro" id="IPR035958">
    <property type="entry name" value="SecB-like_sf"/>
</dbReference>
<sequence length="155" mass="17837">MSEQKTNQEMPIFRLQKLYIKDLSFENPGAPEIFLTRGQEPKVDFNLQLNNQKIDDDNWEVSIAITAKVMDKNTDDTVMFVVEIEHAGVFLLKNIPAEHIERVLAIDCPLMLFPFTRQVVSQVSVDGGFMPFLMEPINFLALYDNARQQSSEEKQ</sequence>
<dbReference type="InterPro" id="IPR003708">
    <property type="entry name" value="SecB"/>
</dbReference>
<dbReference type="Pfam" id="PF02556">
    <property type="entry name" value="SecB"/>
    <property type="match status" value="1"/>
</dbReference>
<dbReference type="GO" id="GO:0051262">
    <property type="term" value="P:protein tetramerization"/>
    <property type="evidence" value="ECO:0007669"/>
    <property type="project" value="InterPro"/>
</dbReference>
<gene>
    <name evidence="1" type="ORF">MNBD_DELTA04-1058</name>
</gene>
<dbReference type="PANTHER" id="PTHR36918:SF1">
    <property type="entry name" value="PROTEIN-EXPORT PROTEIN SECB"/>
    <property type="match status" value="1"/>
</dbReference>
<dbReference type="EMBL" id="UOEY01000112">
    <property type="protein sequence ID" value="VAW40890.1"/>
    <property type="molecule type" value="Genomic_DNA"/>
</dbReference>
<name>A0A3B0VK28_9ZZZZ</name>
<dbReference type="Gene3D" id="3.10.420.10">
    <property type="entry name" value="SecB-like"/>
    <property type="match status" value="1"/>
</dbReference>
<evidence type="ECO:0000313" key="1">
    <source>
        <dbReference type="EMBL" id="VAW40890.1"/>
    </source>
</evidence>
<proteinExistence type="inferred from homology"/>
<reference evidence="1" key="1">
    <citation type="submission" date="2018-06" db="EMBL/GenBank/DDBJ databases">
        <authorList>
            <person name="Zhirakovskaya E."/>
        </authorList>
    </citation>
    <scope>NUCLEOTIDE SEQUENCE</scope>
</reference>
<protein>
    <submittedName>
        <fullName evidence="1">Protein-export protein SecB (Maintains pre-export unfolded state)</fullName>
    </submittedName>
</protein>